<proteinExistence type="inferred from homology"/>
<dbReference type="Gene3D" id="3.40.50.300">
    <property type="entry name" value="P-loop containing nucleotide triphosphate hydrolases"/>
    <property type="match status" value="1"/>
</dbReference>
<keyword evidence="4" id="KW-0067">ATP-binding</keyword>
<comment type="similarity">
    <text evidence="1">Belongs to the ABC transporter superfamily.</text>
</comment>
<keyword evidence="2" id="KW-0813">Transport</keyword>
<dbReference type="SMART" id="SM00382">
    <property type="entry name" value="AAA"/>
    <property type="match status" value="1"/>
</dbReference>
<comment type="caution">
    <text evidence="6">The sequence shown here is derived from an EMBL/GenBank/DDBJ whole genome shotgun (WGS) entry which is preliminary data.</text>
</comment>
<dbReference type="InterPro" id="IPR050763">
    <property type="entry name" value="ABC_transporter_ATP-binding"/>
</dbReference>
<dbReference type="Proteomes" id="UP000034316">
    <property type="component" value="Unassembled WGS sequence"/>
</dbReference>
<dbReference type="InterPro" id="IPR003593">
    <property type="entry name" value="AAA+_ATPase"/>
</dbReference>
<evidence type="ECO:0000256" key="4">
    <source>
        <dbReference type="ARBA" id="ARBA00022840"/>
    </source>
</evidence>
<dbReference type="InterPro" id="IPR027417">
    <property type="entry name" value="P-loop_NTPase"/>
</dbReference>
<evidence type="ECO:0000256" key="2">
    <source>
        <dbReference type="ARBA" id="ARBA00022448"/>
    </source>
</evidence>
<dbReference type="Pfam" id="PF00005">
    <property type="entry name" value="ABC_tran"/>
    <property type="match status" value="1"/>
</dbReference>
<evidence type="ECO:0000259" key="5">
    <source>
        <dbReference type="PROSITE" id="PS50893"/>
    </source>
</evidence>
<dbReference type="CDD" id="cd03230">
    <property type="entry name" value="ABC_DR_subfamily_A"/>
    <property type="match status" value="1"/>
</dbReference>
<dbReference type="EMBL" id="LBRB01000009">
    <property type="protein sequence ID" value="KKP88725.1"/>
    <property type="molecule type" value="Genomic_DNA"/>
</dbReference>
<evidence type="ECO:0000256" key="3">
    <source>
        <dbReference type="ARBA" id="ARBA00022741"/>
    </source>
</evidence>
<accession>A0A0G0FMV0</accession>
<sequence>MPNAIQIENLEKSFGKVVALNSISFKVKNAEIFGFLGPNGAGKTTTIRLMMDFIRPSSGKISIFDQDSQQFSVGLKKMIGYLPSDNQLYENWTGNDHIKFSEKLNGKSELTNDLINKLDYNPKLRVKHLSTGNKKKLALILTLMHQPKLLILDEPTNGLDPLLQNTFYKIIKEFQAKGITIFMSSHNLPEIENVCDRVGIIKNGKMVAIESIARLRSKHIYSAIIHFKDKINPAQLEEKNIQLISSNNKTVHLQIKGDINNLLSKISKLKVLNIQIEPASLEDIFLEFYK</sequence>
<dbReference type="PANTHER" id="PTHR42711">
    <property type="entry name" value="ABC TRANSPORTER ATP-BINDING PROTEIN"/>
    <property type="match status" value="1"/>
</dbReference>
<evidence type="ECO:0000256" key="1">
    <source>
        <dbReference type="ARBA" id="ARBA00005417"/>
    </source>
</evidence>
<dbReference type="GO" id="GO:0005524">
    <property type="term" value="F:ATP binding"/>
    <property type="evidence" value="ECO:0007669"/>
    <property type="project" value="UniProtKB-KW"/>
</dbReference>
<keyword evidence="3" id="KW-0547">Nucleotide-binding</keyword>
<dbReference type="SUPFAM" id="SSF52540">
    <property type="entry name" value="P-loop containing nucleoside triphosphate hydrolases"/>
    <property type="match status" value="1"/>
</dbReference>
<reference evidence="6 7" key="1">
    <citation type="journal article" date="2015" name="Nature">
        <title>rRNA introns, odd ribosomes, and small enigmatic genomes across a large radiation of phyla.</title>
        <authorList>
            <person name="Brown C.T."/>
            <person name="Hug L.A."/>
            <person name="Thomas B.C."/>
            <person name="Sharon I."/>
            <person name="Castelle C.J."/>
            <person name="Singh A."/>
            <person name="Wilkins M.J."/>
            <person name="Williams K.H."/>
            <person name="Banfield J.F."/>
        </authorList>
    </citation>
    <scope>NUCLEOTIDE SEQUENCE [LARGE SCALE GENOMIC DNA]</scope>
</reference>
<protein>
    <submittedName>
        <fullName evidence="6">Sulfate ABC transporter ATPase</fullName>
    </submittedName>
</protein>
<dbReference type="PANTHER" id="PTHR42711:SF5">
    <property type="entry name" value="ABC TRANSPORTER ATP-BINDING PROTEIN NATA"/>
    <property type="match status" value="1"/>
</dbReference>
<name>A0A0G0FMV0_9BACT</name>
<dbReference type="STRING" id="1618333.UR93_C0009G0013"/>
<dbReference type="AlphaFoldDB" id="A0A0G0FMV0"/>
<feature type="domain" description="ABC transporter" evidence="5">
    <location>
        <begin position="5"/>
        <end position="228"/>
    </location>
</feature>
<evidence type="ECO:0000313" key="6">
    <source>
        <dbReference type="EMBL" id="KKP88725.1"/>
    </source>
</evidence>
<dbReference type="InterPro" id="IPR003439">
    <property type="entry name" value="ABC_transporter-like_ATP-bd"/>
</dbReference>
<evidence type="ECO:0000313" key="7">
    <source>
        <dbReference type="Proteomes" id="UP000034316"/>
    </source>
</evidence>
<organism evidence="6 7">
    <name type="scientific">Berkelbacteria bacterium GW2011_GWA2_35_9</name>
    <dbReference type="NCBI Taxonomy" id="1618333"/>
    <lineage>
        <taxon>Bacteria</taxon>
        <taxon>Candidatus Berkelbacteria</taxon>
    </lineage>
</organism>
<dbReference type="PROSITE" id="PS50893">
    <property type="entry name" value="ABC_TRANSPORTER_2"/>
    <property type="match status" value="1"/>
</dbReference>
<dbReference type="GO" id="GO:0016887">
    <property type="term" value="F:ATP hydrolysis activity"/>
    <property type="evidence" value="ECO:0007669"/>
    <property type="project" value="InterPro"/>
</dbReference>
<gene>
    <name evidence="6" type="ORF">UR93_C0009G0013</name>
</gene>